<sequence length="191" mass="20667">MKHLPLLMAAATLLLPSCGEKPDRTATTASASSGPDSSSPSKTSSNQSHLEKLLTRHLGATDFKTTIHQPEVTHLTCTMPDGEKRTWVLSIITHPGQVGTYTQMVGKNRATPGFERDLEQGAFWGHNGEPTLTVISRNDLAFVLANHTSLPFHQLAAAITNPEIGGKWRSDAAKIAIPLADHLRKTFPSKN</sequence>
<dbReference type="Proteomes" id="UP000306196">
    <property type="component" value="Unassembled WGS sequence"/>
</dbReference>
<comment type="caution">
    <text evidence="2">The sequence shown here is derived from an EMBL/GenBank/DDBJ whole genome shotgun (WGS) entry which is preliminary data.</text>
</comment>
<name>A0A5R8K9I7_9BACT</name>
<reference evidence="2 3" key="1">
    <citation type="submission" date="2019-05" db="EMBL/GenBank/DDBJ databases">
        <title>Verrucobacter flavum gen. nov., sp. nov. a new member of the family Verrucomicrobiaceae.</title>
        <authorList>
            <person name="Szuroczki S."/>
            <person name="Abbaszade G."/>
            <person name="Szabo A."/>
            <person name="Felfoldi T."/>
            <person name="Schumann P."/>
            <person name="Boka K."/>
            <person name="Keki Z."/>
            <person name="Toumi M."/>
            <person name="Toth E."/>
        </authorList>
    </citation>
    <scope>NUCLEOTIDE SEQUENCE [LARGE SCALE GENOMIC DNA]</scope>
    <source>
        <strain evidence="2 3">MG-N-17</strain>
    </source>
</reference>
<evidence type="ECO:0000313" key="2">
    <source>
        <dbReference type="EMBL" id="TLD68575.1"/>
    </source>
</evidence>
<evidence type="ECO:0000256" key="1">
    <source>
        <dbReference type="SAM" id="MobiDB-lite"/>
    </source>
</evidence>
<gene>
    <name evidence="2" type="ORF">FEM03_21900</name>
</gene>
<feature type="region of interest" description="Disordered" evidence="1">
    <location>
        <begin position="18"/>
        <end position="49"/>
    </location>
</feature>
<evidence type="ECO:0000313" key="3">
    <source>
        <dbReference type="Proteomes" id="UP000306196"/>
    </source>
</evidence>
<protein>
    <submittedName>
        <fullName evidence="2">Uncharacterized protein</fullName>
    </submittedName>
</protein>
<dbReference type="RefSeq" id="WP_138088452.1">
    <property type="nucleotide sequence ID" value="NZ_VAUV01000022.1"/>
</dbReference>
<dbReference type="EMBL" id="VAUV01000022">
    <property type="protein sequence ID" value="TLD68575.1"/>
    <property type="molecule type" value="Genomic_DNA"/>
</dbReference>
<feature type="compositionally biased region" description="Low complexity" evidence="1">
    <location>
        <begin position="25"/>
        <end position="45"/>
    </location>
</feature>
<accession>A0A5R8K9I7</accession>
<keyword evidence="3" id="KW-1185">Reference proteome</keyword>
<dbReference type="AlphaFoldDB" id="A0A5R8K9I7"/>
<organism evidence="2 3">
    <name type="scientific">Phragmitibacter flavus</name>
    <dbReference type="NCBI Taxonomy" id="2576071"/>
    <lineage>
        <taxon>Bacteria</taxon>
        <taxon>Pseudomonadati</taxon>
        <taxon>Verrucomicrobiota</taxon>
        <taxon>Verrucomicrobiia</taxon>
        <taxon>Verrucomicrobiales</taxon>
        <taxon>Verrucomicrobiaceae</taxon>
        <taxon>Phragmitibacter</taxon>
    </lineage>
</organism>
<proteinExistence type="predicted"/>